<dbReference type="AlphaFoldDB" id="A0A9X2R9H0"/>
<dbReference type="PANTHER" id="PTHR34203:SF15">
    <property type="entry name" value="SLL1173 PROTEIN"/>
    <property type="match status" value="1"/>
</dbReference>
<dbReference type="SUPFAM" id="SSF53335">
    <property type="entry name" value="S-adenosyl-L-methionine-dependent methyltransferases"/>
    <property type="match status" value="1"/>
</dbReference>
<evidence type="ECO:0000313" key="2">
    <source>
        <dbReference type="EMBL" id="MCS3864627.1"/>
    </source>
</evidence>
<dbReference type="Gene3D" id="3.40.50.150">
    <property type="entry name" value="Vaccinia Virus protein VP39"/>
    <property type="match status" value="1"/>
</dbReference>
<reference evidence="2" key="1">
    <citation type="submission" date="2022-08" db="EMBL/GenBank/DDBJ databases">
        <title>Genomic Encyclopedia of Type Strains, Phase V (KMG-V): Genome sequencing to study the core and pangenomes of soil and plant-associated prokaryotes.</title>
        <authorList>
            <person name="Whitman W."/>
        </authorList>
    </citation>
    <scope>NUCLEOTIDE SEQUENCE</scope>
    <source>
        <strain evidence="2">SP2016B</strain>
    </source>
</reference>
<gene>
    <name evidence="2" type="ORF">GGP82_001173</name>
</gene>
<dbReference type="InterPro" id="IPR052514">
    <property type="entry name" value="SAM-dependent_MTase"/>
</dbReference>
<keyword evidence="2" id="KW-0808">Transferase</keyword>
<feature type="domain" description="Methyltransferase FkbM" evidence="1">
    <location>
        <begin position="5"/>
        <end position="138"/>
    </location>
</feature>
<dbReference type="GO" id="GO:0008168">
    <property type="term" value="F:methyltransferase activity"/>
    <property type="evidence" value="ECO:0007669"/>
    <property type="project" value="UniProtKB-KW"/>
</dbReference>
<sequence length="151" mass="16799">MDEDNVKRLRSNVELNNQTESVCIEQLALTDSVGQVRYSKHPGEQSVTYGLSGRGDRGNMQVEVSSTTVDAYCRNRVETVDLLKVDVEGGELKVLRGALETLHQFHPDLLVEVHPARLGEGGESAQEVLRLLVESGYTVQSFWTSGNIRKR</sequence>
<organism evidence="2 3">
    <name type="scientific">Salinibacter ruber</name>
    <dbReference type="NCBI Taxonomy" id="146919"/>
    <lineage>
        <taxon>Bacteria</taxon>
        <taxon>Pseudomonadati</taxon>
        <taxon>Rhodothermota</taxon>
        <taxon>Rhodothermia</taxon>
        <taxon>Rhodothermales</taxon>
        <taxon>Salinibacteraceae</taxon>
        <taxon>Salinibacter</taxon>
    </lineage>
</organism>
<keyword evidence="2" id="KW-0489">Methyltransferase</keyword>
<comment type="caution">
    <text evidence="2">The sequence shown here is derived from an EMBL/GenBank/DDBJ whole genome shotgun (WGS) entry which is preliminary data.</text>
</comment>
<dbReference type="Proteomes" id="UP001155034">
    <property type="component" value="Unassembled WGS sequence"/>
</dbReference>
<protein>
    <submittedName>
        <fullName evidence="2">FkbM family methyltransferase</fullName>
    </submittedName>
</protein>
<evidence type="ECO:0000313" key="3">
    <source>
        <dbReference type="Proteomes" id="UP001155034"/>
    </source>
</evidence>
<dbReference type="GO" id="GO:0032259">
    <property type="term" value="P:methylation"/>
    <property type="evidence" value="ECO:0007669"/>
    <property type="project" value="UniProtKB-KW"/>
</dbReference>
<dbReference type="Pfam" id="PF05050">
    <property type="entry name" value="Methyltransf_21"/>
    <property type="match status" value="1"/>
</dbReference>
<dbReference type="InterPro" id="IPR006342">
    <property type="entry name" value="FkbM_mtfrase"/>
</dbReference>
<name>A0A9X2R9H0_9BACT</name>
<dbReference type="EMBL" id="JANTYZ010000002">
    <property type="protein sequence ID" value="MCS3864627.1"/>
    <property type="molecule type" value="Genomic_DNA"/>
</dbReference>
<proteinExistence type="predicted"/>
<dbReference type="InterPro" id="IPR029063">
    <property type="entry name" value="SAM-dependent_MTases_sf"/>
</dbReference>
<evidence type="ECO:0000259" key="1">
    <source>
        <dbReference type="Pfam" id="PF05050"/>
    </source>
</evidence>
<dbReference type="PANTHER" id="PTHR34203">
    <property type="entry name" value="METHYLTRANSFERASE, FKBM FAMILY PROTEIN"/>
    <property type="match status" value="1"/>
</dbReference>
<accession>A0A9X2R9H0</accession>
<dbReference type="NCBIfam" id="TIGR01444">
    <property type="entry name" value="fkbM_fam"/>
    <property type="match status" value="1"/>
</dbReference>